<gene>
    <name evidence="1" type="ORF">VI33_06035</name>
</gene>
<protein>
    <submittedName>
        <fullName evidence="1">Uncharacterized protein</fullName>
    </submittedName>
</protein>
<dbReference type="PATRIC" id="fig|1623450.3.peg.1201"/>
<evidence type="ECO:0000313" key="1">
    <source>
        <dbReference type="EMBL" id="AKO66228.1"/>
    </source>
</evidence>
<proteinExistence type="predicted"/>
<dbReference type="Proteomes" id="UP000066549">
    <property type="component" value="Chromosome"/>
</dbReference>
<organism evidence="1 2">
    <name type="scientific">Methylophilales bacterium MBRS-H7</name>
    <dbReference type="NCBI Taxonomy" id="1623450"/>
    <lineage>
        <taxon>Bacteria</taxon>
        <taxon>Pseudomonadati</taxon>
        <taxon>Pseudomonadota</taxon>
        <taxon>Betaproteobacteria</taxon>
        <taxon>Nitrosomonadales</taxon>
        <taxon>OM43 clade</taxon>
    </lineage>
</organism>
<name>A0A0H4J387_9PROT</name>
<dbReference type="OrthoDB" id="8544967at2"/>
<dbReference type="EMBL" id="CP011002">
    <property type="protein sequence ID" value="AKO66228.1"/>
    <property type="molecule type" value="Genomic_DNA"/>
</dbReference>
<keyword evidence="2" id="KW-1185">Reference proteome</keyword>
<accession>A0A0H4J387</accession>
<evidence type="ECO:0000313" key="2">
    <source>
        <dbReference type="Proteomes" id="UP000066549"/>
    </source>
</evidence>
<dbReference type="AlphaFoldDB" id="A0A0H4J387"/>
<reference evidence="1 2" key="1">
    <citation type="submission" date="2015-03" db="EMBL/GenBank/DDBJ databases">
        <title>Comparative analysis of the OM43 clade including a novel species from Red Sea uncovers genomic and metabolic diversity among marine methylotrophs.</title>
        <authorList>
            <person name="Jimenez-Infante F."/>
            <person name="Ngugi D.K."/>
            <person name="Vinu M."/>
            <person name="Alam I."/>
            <person name="Kamau A."/>
            <person name="Blom J."/>
            <person name="Bajic V.B."/>
            <person name="Stingl U."/>
        </authorList>
    </citation>
    <scope>NUCLEOTIDE SEQUENCE [LARGE SCALE GENOMIC DNA]</scope>
    <source>
        <strain evidence="1 2">MBRSH7</strain>
    </source>
</reference>
<sequence>MRLVVTDNQFNPNPYWDKPIEGDINTASNQLVEFFDQNGYDLTVLEQIYAEANQAKTTVHRNSEHITLRQTWFSDDAPKSSGAHINHAVMFERKGFTGDALLQLKEWAQQSPQLYKLIAMRPKWGLDFSIDYCDEEGNVFELLHWEFDGFDYQEIYNKKIHMDEFLIKQDWDERAKKMLEQKEDWHSLGFFEQSEWKTHFFGIDKERFKMVLWK</sequence>